<name>A0A225SU94_9BURK</name>
<evidence type="ECO:0008006" key="4">
    <source>
        <dbReference type="Google" id="ProtNLM"/>
    </source>
</evidence>
<feature type="transmembrane region" description="Helical" evidence="1">
    <location>
        <begin position="54"/>
        <end position="81"/>
    </location>
</feature>
<proteinExistence type="predicted"/>
<keyword evidence="1" id="KW-0472">Membrane</keyword>
<feature type="transmembrane region" description="Helical" evidence="1">
    <location>
        <begin position="87"/>
        <end position="110"/>
    </location>
</feature>
<dbReference type="Proteomes" id="UP000214747">
    <property type="component" value="Unassembled WGS sequence"/>
</dbReference>
<evidence type="ECO:0000313" key="3">
    <source>
        <dbReference type="Proteomes" id="UP000214747"/>
    </source>
</evidence>
<evidence type="ECO:0000256" key="1">
    <source>
        <dbReference type="SAM" id="Phobius"/>
    </source>
</evidence>
<dbReference type="Pfam" id="PF07332">
    <property type="entry name" value="Phage_holin_3_6"/>
    <property type="match status" value="1"/>
</dbReference>
<gene>
    <name evidence="2" type="ORF">CEJ45_11005</name>
</gene>
<evidence type="ECO:0000313" key="2">
    <source>
        <dbReference type="EMBL" id="OWY34813.1"/>
    </source>
</evidence>
<keyword evidence="1" id="KW-0812">Transmembrane</keyword>
<feature type="transmembrane region" description="Helical" evidence="1">
    <location>
        <begin position="20"/>
        <end position="42"/>
    </location>
</feature>
<organism evidence="2 3">
    <name type="scientific">Herbaspirillum aquaticum</name>
    <dbReference type="NCBI Taxonomy" id="568783"/>
    <lineage>
        <taxon>Bacteria</taxon>
        <taxon>Pseudomonadati</taxon>
        <taxon>Pseudomonadota</taxon>
        <taxon>Betaproteobacteria</taxon>
        <taxon>Burkholderiales</taxon>
        <taxon>Oxalobacteraceae</taxon>
        <taxon>Herbaspirillum</taxon>
    </lineage>
</organism>
<comment type="caution">
    <text evidence="2">The sequence shown here is derived from an EMBL/GenBank/DDBJ whole genome shotgun (WGS) entry which is preliminary data.</text>
</comment>
<dbReference type="RefSeq" id="WP_088755157.1">
    <property type="nucleotide sequence ID" value="NZ_NJGV01000008.1"/>
</dbReference>
<dbReference type="EMBL" id="NJGV01000008">
    <property type="protein sequence ID" value="OWY34813.1"/>
    <property type="molecule type" value="Genomic_DNA"/>
</dbReference>
<keyword evidence="1" id="KW-1133">Transmembrane helix</keyword>
<keyword evidence="3" id="KW-1185">Reference proteome</keyword>
<reference evidence="2 3" key="1">
    <citation type="journal article" date="2010" name="Int. J. Syst. Evol. Microbiol.">
        <title>Reclassification of Herbaspirillum putei as a later heterotypic synonym of Herbaspirillum huttiense, with the description of H. huttiense subsp. huttiense subsp. nov. and H. huttiense subsp. putei subsp. nov., comb. nov., and description of Herbaspirillum aquaticum sp. nov.</title>
        <authorList>
            <person name="Dobritsa A.P."/>
            <person name="Reddy M.C."/>
            <person name="Samadpour M."/>
        </authorList>
    </citation>
    <scope>NUCLEOTIDE SEQUENCE [LARGE SCALE GENOMIC DNA]</scope>
    <source>
        <strain evidence="2 3">IEH 4430</strain>
    </source>
</reference>
<sequence length="136" mass="14572">MATSHKDGPSAPAAHAANPGLTAGLLGLAKNLLGLIISRIELASLEMSEIGANLVRFAVIFVLAAVALWFAIAFWSVLVVMLAWDTWGWKILALLGFIFSAATVGLVLYARSVLRQGKLSLPQTMSELRKDRDALL</sequence>
<accession>A0A225SU94</accession>
<protein>
    <recommendedName>
        <fullName evidence="4">Phage holin family protein</fullName>
    </recommendedName>
</protein>
<dbReference type="InterPro" id="IPR009937">
    <property type="entry name" value="Phage_holin_3_6"/>
</dbReference>
<dbReference type="AlphaFoldDB" id="A0A225SU94"/>